<proteinExistence type="predicted"/>
<comment type="caution">
    <text evidence="1">The sequence shown here is derived from an EMBL/GenBank/DDBJ whole genome shotgun (WGS) entry which is preliminary data.</text>
</comment>
<dbReference type="Proteomes" id="UP001189429">
    <property type="component" value="Unassembled WGS sequence"/>
</dbReference>
<evidence type="ECO:0000313" key="2">
    <source>
        <dbReference type="Proteomes" id="UP001189429"/>
    </source>
</evidence>
<dbReference type="EMBL" id="CAUYUJ010013447">
    <property type="protein sequence ID" value="CAK0836235.1"/>
    <property type="molecule type" value="Genomic_DNA"/>
</dbReference>
<protein>
    <submittedName>
        <fullName evidence="1">Uncharacterized protein</fullName>
    </submittedName>
</protein>
<keyword evidence="2" id="KW-1185">Reference proteome</keyword>
<sequence length="163" mass="16834">MAFGPSCHRACVVGMKPIGCSLGSRGGPPGGLLRASWGPPGASWAPLGASRGPLAGHGALSDELVAHFPMMGCALAAAGLLKLGTKERWALAAEDCAGATWSHQAAPPYRLGVPPKMPLAAAVEVLENFMEKLFFYRQYGSCSAADVVDALLCDFGSTCWASQ</sequence>
<reference evidence="1" key="1">
    <citation type="submission" date="2023-10" db="EMBL/GenBank/DDBJ databases">
        <authorList>
            <person name="Chen Y."/>
            <person name="Shah S."/>
            <person name="Dougan E. K."/>
            <person name="Thang M."/>
            <person name="Chan C."/>
        </authorList>
    </citation>
    <scope>NUCLEOTIDE SEQUENCE [LARGE SCALE GENOMIC DNA]</scope>
</reference>
<evidence type="ECO:0000313" key="1">
    <source>
        <dbReference type="EMBL" id="CAK0836235.1"/>
    </source>
</evidence>
<organism evidence="1 2">
    <name type="scientific">Prorocentrum cordatum</name>
    <dbReference type="NCBI Taxonomy" id="2364126"/>
    <lineage>
        <taxon>Eukaryota</taxon>
        <taxon>Sar</taxon>
        <taxon>Alveolata</taxon>
        <taxon>Dinophyceae</taxon>
        <taxon>Prorocentrales</taxon>
        <taxon>Prorocentraceae</taxon>
        <taxon>Prorocentrum</taxon>
    </lineage>
</organism>
<accession>A0ABN9SUP4</accession>
<name>A0ABN9SUP4_9DINO</name>
<gene>
    <name evidence="1" type="ORF">PCOR1329_LOCUS32797</name>
</gene>